<comment type="pathway">
    <text evidence="1 8">Amino-acid biosynthesis; L-histidine biosynthesis; L-histidine from 5-phospho-alpha-D-ribose 1-diphosphate: step 8/9.</text>
</comment>
<dbReference type="Pfam" id="PF02811">
    <property type="entry name" value="PHP"/>
    <property type="match status" value="1"/>
</dbReference>
<name>A0A3Q8CF05_9LACO</name>
<comment type="similarity">
    <text evidence="2 8">Belongs to the PHP hydrolase family. HisK subfamily.</text>
</comment>
<organism evidence="10 11">
    <name type="scientific">Liquorilactobacillus nagelii</name>
    <dbReference type="NCBI Taxonomy" id="82688"/>
    <lineage>
        <taxon>Bacteria</taxon>
        <taxon>Bacillati</taxon>
        <taxon>Bacillota</taxon>
        <taxon>Bacilli</taxon>
        <taxon>Lactobacillales</taxon>
        <taxon>Lactobacillaceae</taxon>
        <taxon>Liquorilactobacillus</taxon>
    </lineage>
</organism>
<evidence type="ECO:0000256" key="8">
    <source>
        <dbReference type="RuleBase" id="RU366003"/>
    </source>
</evidence>
<evidence type="ECO:0000313" key="11">
    <source>
        <dbReference type="Proteomes" id="UP000324497"/>
    </source>
</evidence>
<accession>A0A3Q8CF05</accession>
<comment type="catalytic activity">
    <reaction evidence="7 8">
        <text>L-histidinol phosphate + H2O = L-histidinol + phosphate</text>
        <dbReference type="Rhea" id="RHEA:14465"/>
        <dbReference type="ChEBI" id="CHEBI:15377"/>
        <dbReference type="ChEBI" id="CHEBI:43474"/>
        <dbReference type="ChEBI" id="CHEBI:57699"/>
        <dbReference type="ChEBI" id="CHEBI:57980"/>
        <dbReference type="EC" id="3.1.3.15"/>
    </reaction>
</comment>
<gene>
    <name evidence="10" type="ORF">BSQ50_05115</name>
</gene>
<dbReference type="InterPro" id="IPR016195">
    <property type="entry name" value="Pol/histidinol_Pase-like"/>
</dbReference>
<evidence type="ECO:0000256" key="1">
    <source>
        <dbReference type="ARBA" id="ARBA00004970"/>
    </source>
</evidence>
<dbReference type="SUPFAM" id="SSF89550">
    <property type="entry name" value="PHP domain-like"/>
    <property type="match status" value="1"/>
</dbReference>
<evidence type="ECO:0000256" key="2">
    <source>
        <dbReference type="ARBA" id="ARBA00009152"/>
    </source>
</evidence>
<feature type="domain" description="PHP" evidence="9">
    <location>
        <begin position="18"/>
        <end position="206"/>
    </location>
</feature>
<dbReference type="GO" id="GO:0004401">
    <property type="term" value="F:histidinol-phosphatase activity"/>
    <property type="evidence" value="ECO:0007669"/>
    <property type="project" value="UniProtKB-UniRule"/>
</dbReference>
<dbReference type="GO" id="GO:0000105">
    <property type="term" value="P:L-histidine biosynthetic process"/>
    <property type="evidence" value="ECO:0007669"/>
    <property type="project" value="UniProtKB-UniRule"/>
</dbReference>
<evidence type="ECO:0000259" key="9">
    <source>
        <dbReference type="Pfam" id="PF02811"/>
    </source>
</evidence>
<dbReference type="NCBIfam" id="NF005996">
    <property type="entry name" value="PRK08123.1"/>
    <property type="match status" value="1"/>
</dbReference>
<dbReference type="PANTHER" id="PTHR21039:SF0">
    <property type="entry name" value="HISTIDINOL-PHOSPHATASE"/>
    <property type="match status" value="1"/>
</dbReference>
<dbReference type="EC" id="3.1.3.15" evidence="3 8"/>
<keyword evidence="4 8" id="KW-0028">Amino-acid biosynthesis</keyword>
<keyword evidence="11" id="KW-1185">Reference proteome</keyword>
<evidence type="ECO:0000256" key="4">
    <source>
        <dbReference type="ARBA" id="ARBA00022605"/>
    </source>
</evidence>
<dbReference type="Proteomes" id="UP000324497">
    <property type="component" value="Chromosome"/>
</dbReference>
<dbReference type="AlphaFoldDB" id="A0A3Q8CF05"/>
<dbReference type="Gene3D" id="3.20.20.140">
    <property type="entry name" value="Metal-dependent hydrolases"/>
    <property type="match status" value="1"/>
</dbReference>
<keyword evidence="5 8" id="KW-0378">Hydrolase</keyword>
<protein>
    <recommendedName>
        <fullName evidence="3 8">Histidinol-phosphatase</fullName>
        <shortName evidence="8">HolPase</shortName>
        <ecNumber evidence="3 8">3.1.3.15</ecNumber>
    </recommendedName>
</protein>
<dbReference type="InterPro" id="IPR004013">
    <property type="entry name" value="PHP_dom"/>
</dbReference>
<dbReference type="InterPro" id="IPR010140">
    <property type="entry name" value="Histidinol_P_phosphatase_HisJ"/>
</dbReference>
<keyword evidence="6 8" id="KW-0368">Histidine biosynthesis</keyword>
<dbReference type="RefSeq" id="WP_148126614.1">
    <property type="nucleotide sequence ID" value="NZ_CP018180.1"/>
</dbReference>
<dbReference type="GO" id="GO:0005737">
    <property type="term" value="C:cytoplasm"/>
    <property type="evidence" value="ECO:0007669"/>
    <property type="project" value="TreeGrafter"/>
</dbReference>
<sequence>MLTQIELNKIDRKTWSGHNHTEFCPHGSGENTELYIQKAIAAGFKTYSITEHFPLPPAFYKAVDPDGSRHAIYTAAMSLQELPNYFRKMQFLKQKYQQQIRILVGFEFDYFAQFRDWTAEQLRYYQQQIDDGILSVHFLPTKAGLRAVDESAVDFKTGVLNEFGSPLNVAKAYLTTIKQAIDWDIPYKPNRYGHLMLYRKWRNSFSSQTIWHDRSTVLQMQEILEEILKTGGFLDCNCAGLFRLTQTELSPTSDWLFKAQVKGIPLVFGADAHQVASVAQGYNTYLESKYYFGKKAKLTYATKTKLK</sequence>
<dbReference type="CDD" id="cd12110">
    <property type="entry name" value="PHP_HisPPase_Hisj_like"/>
    <property type="match status" value="1"/>
</dbReference>
<evidence type="ECO:0000256" key="6">
    <source>
        <dbReference type="ARBA" id="ARBA00023102"/>
    </source>
</evidence>
<dbReference type="NCBIfam" id="TIGR01856">
    <property type="entry name" value="hisJ_fam"/>
    <property type="match status" value="1"/>
</dbReference>
<evidence type="ECO:0000313" key="10">
    <source>
        <dbReference type="EMBL" id="AUJ31992.1"/>
    </source>
</evidence>
<evidence type="ECO:0000256" key="5">
    <source>
        <dbReference type="ARBA" id="ARBA00022801"/>
    </source>
</evidence>
<evidence type="ECO:0000256" key="7">
    <source>
        <dbReference type="ARBA" id="ARBA00049158"/>
    </source>
</evidence>
<dbReference type="UniPathway" id="UPA00031">
    <property type="reaction ID" value="UER00013"/>
</dbReference>
<proteinExistence type="inferred from homology"/>
<dbReference type="KEGG" id="lng:BSQ50_05115"/>
<evidence type="ECO:0000256" key="3">
    <source>
        <dbReference type="ARBA" id="ARBA00013085"/>
    </source>
</evidence>
<dbReference type="PANTHER" id="PTHR21039">
    <property type="entry name" value="HISTIDINOL PHOSPHATASE-RELATED"/>
    <property type="match status" value="1"/>
</dbReference>
<dbReference type="EMBL" id="CP018180">
    <property type="protein sequence ID" value="AUJ31992.1"/>
    <property type="molecule type" value="Genomic_DNA"/>
</dbReference>
<reference evidence="10 11" key="1">
    <citation type="submission" date="2016-11" db="EMBL/GenBank/DDBJ databases">
        <title>Interaction between Lactobacillus species and yeast in water kefir.</title>
        <authorList>
            <person name="Behr J."/>
            <person name="Xu D."/>
            <person name="Vogel R.F."/>
        </authorList>
    </citation>
    <scope>NUCLEOTIDE SEQUENCE [LARGE SCALE GENOMIC DNA]</scope>
    <source>
        <strain evidence="10 11">TMW 1.1827</strain>
    </source>
</reference>